<reference evidence="1" key="2">
    <citation type="journal article" date="2015" name="Data Brief">
        <title>Shoot transcriptome of the giant reed, Arundo donax.</title>
        <authorList>
            <person name="Barrero R.A."/>
            <person name="Guerrero F.D."/>
            <person name="Moolhuijzen P."/>
            <person name="Goolsby J.A."/>
            <person name="Tidwell J."/>
            <person name="Bellgard S.E."/>
            <person name="Bellgard M.I."/>
        </authorList>
    </citation>
    <scope>NUCLEOTIDE SEQUENCE</scope>
    <source>
        <tissue evidence="1">Shoot tissue taken approximately 20 cm above the soil surface</tissue>
    </source>
</reference>
<accession>A0A0A9CU97</accession>
<dbReference type="AlphaFoldDB" id="A0A0A9CU97"/>
<organism evidence="1">
    <name type="scientific">Arundo donax</name>
    <name type="common">Giant reed</name>
    <name type="synonym">Donax arundinaceus</name>
    <dbReference type="NCBI Taxonomy" id="35708"/>
    <lineage>
        <taxon>Eukaryota</taxon>
        <taxon>Viridiplantae</taxon>
        <taxon>Streptophyta</taxon>
        <taxon>Embryophyta</taxon>
        <taxon>Tracheophyta</taxon>
        <taxon>Spermatophyta</taxon>
        <taxon>Magnoliopsida</taxon>
        <taxon>Liliopsida</taxon>
        <taxon>Poales</taxon>
        <taxon>Poaceae</taxon>
        <taxon>PACMAD clade</taxon>
        <taxon>Arundinoideae</taxon>
        <taxon>Arundineae</taxon>
        <taxon>Arundo</taxon>
    </lineage>
</organism>
<reference evidence="1" key="1">
    <citation type="submission" date="2014-09" db="EMBL/GenBank/DDBJ databases">
        <authorList>
            <person name="Magalhaes I.L.F."/>
            <person name="Oliveira U."/>
            <person name="Santos F.R."/>
            <person name="Vidigal T.H.D.A."/>
            <person name="Brescovit A.D."/>
            <person name="Santos A.J."/>
        </authorList>
    </citation>
    <scope>NUCLEOTIDE SEQUENCE</scope>
    <source>
        <tissue evidence="1">Shoot tissue taken approximately 20 cm above the soil surface</tissue>
    </source>
</reference>
<sequence>MSSWSWWVITHQCHRLHTYPFIFFFFRFLLPPNAQQKRLLIFSPPRCPSYSRQGPLIPAATELRSRPNGLRLDLWRWRRSWSGIDRVGALAGHQQAMAAAAACARSPGLRHPAPIGAGGTEGAAHAQVAGAVQDAVAEILEGAGGHVAMYLRHCATQASPLRLPCPQPISVLMITCTSV</sequence>
<protein>
    <submittedName>
        <fullName evidence="1">Uncharacterized protein</fullName>
    </submittedName>
</protein>
<name>A0A0A9CU97_ARUDO</name>
<evidence type="ECO:0000313" key="1">
    <source>
        <dbReference type="EMBL" id="JAD78013.1"/>
    </source>
</evidence>
<dbReference type="EMBL" id="GBRH01219882">
    <property type="protein sequence ID" value="JAD78013.1"/>
    <property type="molecule type" value="Transcribed_RNA"/>
</dbReference>
<proteinExistence type="predicted"/>